<dbReference type="AlphaFoldDB" id="A0A2N7K4V4"/>
<protein>
    <submittedName>
        <fullName evidence="1">Uncharacterized protein</fullName>
    </submittedName>
</protein>
<proteinExistence type="predicted"/>
<organism evidence="1 2">
    <name type="scientific">Vibrio lentus</name>
    <dbReference type="NCBI Taxonomy" id="136468"/>
    <lineage>
        <taxon>Bacteria</taxon>
        <taxon>Pseudomonadati</taxon>
        <taxon>Pseudomonadota</taxon>
        <taxon>Gammaproteobacteria</taxon>
        <taxon>Vibrionales</taxon>
        <taxon>Vibrionaceae</taxon>
        <taxon>Vibrio</taxon>
    </lineage>
</organism>
<dbReference type="EMBL" id="MCZK01000115">
    <property type="protein sequence ID" value="PMM69309.1"/>
    <property type="molecule type" value="Genomic_DNA"/>
</dbReference>
<name>A0A2N7K4V4_9VIBR</name>
<dbReference type="Proteomes" id="UP000235406">
    <property type="component" value="Unassembled WGS sequence"/>
</dbReference>
<accession>A0A2N7K4V4</accession>
<dbReference type="RefSeq" id="WP_102435430.1">
    <property type="nucleotide sequence ID" value="NZ_CAWNVI010000115.1"/>
</dbReference>
<comment type="caution">
    <text evidence="1">The sequence shown here is derived from an EMBL/GenBank/DDBJ whole genome shotgun (WGS) entry which is preliminary data.</text>
</comment>
<reference evidence="2" key="1">
    <citation type="submission" date="2016-07" db="EMBL/GenBank/DDBJ databases">
        <title>Nontailed viruses are major unrecognized killers of bacteria in the ocean.</title>
        <authorList>
            <person name="Kauffman K."/>
            <person name="Hussain F."/>
            <person name="Yang J."/>
            <person name="Arevalo P."/>
            <person name="Brown J."/>
            <person name="Cutler M."/>
            <person name="Kelly L."/>
            <person name="Polz M.F."/>
        </authorList>
    </citation>
    <scope>NUCLEOTIDE SEQUENCE [LARGE SCALE GENOMIC DNA]</scope>
    <source>
        <strain evidence="2">10N.261.46.F8</strain>
    </source>
</reference>
<evidence type="ECO:0000313" key="1">
    <source>
        <dbReference type="EMBL" id="PMM69309.1"/>
    </source>
</evidence>
<dbReference type="OrthoDB" id="9869144at2"/>
<evidence type="ECO:0000313" key="2">
    <source>
        <dbReference type="Proteomes" id="UP000235406"/>
    </source>
</evidence>
<sequence length="129" mass="14878">MHQSNENWHEEWLKSEEAERLAFNDWCKSEEAQQLAAKKWQTDSFDGVYIGVSNVNDDLPEQSCAESAIQAVQSERNVSVKMLFVDVHNKSEGFEYNAKNVEMFLICQKEILCRVYGNSVPNNAYISCY</sequence>
<gene>
    <name evidence="1" type="ORF">BCT49_07275</name>
</gene>